<dbReference type="GO" id="GO:0016020">
    <property type="term" value="C:membrane"/>
    <property type="evidence" value="ECO:0007669"/>
    <property type="project" value="UniProtKB-SubCell"/>
</dbReference>
<feature type="transmembrane region" description="Helical" evidence="7">
    <location>
        <begin position="139"/>
        <end position="158"/>
    </location>
</feature>
<dbReference type="eggNOG" id="COG0705">
    <property type="taxonomic scope" value="Bacteria"/>
</dbReference>
<evidence type="ECO:0000256" key="2">
    <source>
        <dbReference type="ARBA" id="ARBA00022475"/>
    </source>
</evidence>
<dbReference type="Pfam" id="PF01694">
    <property type="entry name" value="Rhomboid"/>
    <property type="match status" value="1"/>
</dbReference>
<evidence type="ECO:0000313" key="9">
    <source>
        <dbReference type="EMBL" id="KOG30581.1"/>
    </source>
</evidence>
<dbReference type="EMBL" id="LGUS01000210">
    <property type="protein sequence ID" value="KOG30581.1"/>
    <property type="molecule type" value="Genomic_DNA"/>
</dbReference>
<keyword evidence="5 7" id="KW-1133">Transmembrane helix</keyword>
<proteinExistence type="predicted"/>
<keyword evidence="10" id="KW-1185">Reference proteome</keyword>
<feature type="transmembrane region" description="Helical" evidence="7">
    <location>
        <begin position="164"/>
        <end position="182"/>
    </location>
</feature>
<protein>
    <submittedName>
        <fullName evidence="9">Membrane protein</fullName>
    </submittedName>
</protein>
<feature type="transmembrane region" description="Helical" evidence="7">
    <location>
        <begin position="232"/>
        <end position="249"/>
    </location>
</feature>
<dbReference type="InterPro" id="IPR022764">
    <property type="entry name" value="Peptidase_S54_rhomboid_dom"/>
</dbReference>
<name>A0A0L8KXD5_9ACTN</name>
<keyword evidence="3" id="KW-0997">Cell inner membrane</keyword>
<evidence type="ECO:0000256" key="6">
    <source>
        <dbReference type="ARBA" id="ARBA00023136"/>
    </source>
</evidence>
<evidence type="ECO:0000256" key="3">
    <source>
        <dbReference type="ARBA" id="ARBA00022519"/>
    </source>
</evidence>
<feature type="transmembrane region" description="Helical" evidence="7">
    <location>
        <begin position="16"/>
        <end position="36"/>
    </location>
</feature>
<gene>
    <name evidence="9" type="ORF">ADK37_34130</name>
</gene>
<feature type="transmembrane region" description="Helical" evidence="7">
    <location>
        <begin position="103"/>
        <end position="127"/>
    </location>
</feature>
<evidence type="ECO:0000256" key="4">
    <source>
        <dbReference type="ARBA" id="ARBA00022692"/>
    </source>
</evidence>
<keyword evidence="4 7" id="KW-0812">Transmembrane</keyword>
<dbReference type="Proteomes" id="UP000037251">
    <property type="component" value="Unassembled WGS sequence"/>
</dbReference>
<dbReference type="RefSeq" id="WP_030041215.1">
    <property type="nucleotide sequence ID" value="NZ_KL575606.1"/>
</dbReference>
<keyword evidence="6 7" id="KW-0472">Membrane</keyword>
<reference evidence="10" key="1">
    <citation type="submission" date="2015-07" db="EMBL/GenBank/DDBJ databases">
        <authorList>
            <person name="Ju K.-S."/>
            <person name="Doroghazi J.R."/>
            <person name="Metcalf W.W."/>
        </authorList>
    </citation>
    <scope>NUCLEOTIDE SEQUENCE [LARGE SCALE GENOMIC DNA]</scope>
    <source>
        <strain evidence="10">NRRL 2290</strain>
    </source>
</reference>
<evidence type="ECO:0000256" key="7">
    <source>
        <dbReference type="SAM" id="Phobius"/>
    </source>
</evidence>
<feature type="transmembrane region" description="Helical" evidence="7">
    <location>
        <begin position="189"/>
        <end position="212"/>
    </location>
</feature>
<accession>A0A0L8KXD5</accession>
<comment type="subcellular location">
    <subcellularLocation>
        <location evidence="1">Membrane</location>
        <topology evidence="1">Multi-pass membrane protein</topology>
    </subcellularLocation>
</comment>
<dbReference type="AlphaFoldDB" id="A0A0L8KXD5"/>
<dbReference type="InterPro" id="IPR035952">
    <property type="entry name" value="Rhomboid-like_sf"/>
</dbReference>
<dbReference type="SUPFAM" id="SSF144091">
    <property type="entry name" value="Rhomboid-like"/>
    <property type="match status" value="1"/>
</dbReference>
<dbReference type="Gene3D" id="1.20.1540.10">
    <property type="entry name" value="Rhomboid-like"/>
    <property type="match status" value="1"/>
</dbReference>
<comment type="caution">
    <text evidence="9">The sequence shown here is derived from an EMBL/GenBank/DDBJ whole genome shotgun (WGS) entry which is preliminary data.</text>
</comment>
<dbReference type="PANTHER" id="PTHR43066:SF26">
    <property type="entry name" value="RHOMBOID PROTEASE GLPG"/>
    <property type="match status" value="1"/>
</dbReference>
<evidence type="ECO:0000256" key="5">
    <source>
        <dbReference type="ARBA" id="ARBA00022989"/>
    </source>
</evidence>
<dbReference type="GO" id="GO:0004252">
    <property type="term" value="F:serine-type endopeptidase activity"/>
    <property type="evidence" value="ECO:0007669"/>
    <property type="project" value="InterPro"/>
</dbReference>
<dbReference type="OrthoDB" id="9814037at2"/>
<dbReference type="STRING" id="67356.AQJ84_00570"/>
<sequence length="274" mass="29260">MVIPVHDVNPVRGTPYVTYALIAANVLVFLFMPGLAGSVAGDGGLAQQCHLQAFLDQYAAIPQELIHHQLPRVVPTGDVGVGPRGAGCVVGPPAYDKSPELSVLTALFLHGGWLHLLGNTLFLLIFGNNVEDRMGHVRFALFYVVCGYAASYGFALLNDDSADPLIGASGAIAGVLGAYLVLYPKARVWVLVPFLVFLPLRLPAWLVLGFWFVLQGVYSSGEGVSDAGTVAYAAHIVGFLAGMLLAWPLKAGTPPPPEPRGLLFGRRARPRHTW</sequence>
<evidence type="ECO:0000256" key="1">
    <source>
        <dbReference type="ARBA" id="ARBA00004141"/>
    </source>
</evidence>
<dbReference type="PATRIC" id="fig|67356.5.peg.7301"/>
<evidence type="ECO:0000259" key="8">
    <source>
        <dbReference type="Pfam" id="PF01694"/>
    </source>
</evidence>
<feature type="domain" description="Peptidase S54 rhomboid" evidence="8">
    <location>
        <begin position="103"/>
        <end position="249"/>
    </location>
</feature>
<evidence type="ECO:0000313" key="10">
    <source>
        <dbReference type="Proteomes" id="UP000037251"/>
    </source>
</evidence>
<dbReference type="PANTHER" id="PTHR43066">
    <property type="entry name" value="RHOMBOID-RELATED PROTEIN"/>
    <property type="match status" value="1"/>
</dbReference>
<organism evidence="9 10">
    <name type="scientific">Streptomyces resistomycificus</name>
    <dbReference type="NCBI Taxonomy" id="67356"/>
    <lineage>
        <taxon>Bacteria</taxon>
        <taxon>Bacillati</taxon>
        <taxon>Actinomycetota</taxon>
        <taxon>Actinomycetes</taxon>
        <taxon>Kitasatosporales</taxon>
        <taxon>Streptomycetaceae</taxon>
        <taxon>Streptomyces</taxon>
        <taxon>Streptomyces aurantiacus group</taxon>
    </lineage>
</organism>
<keyword evidence="2" id="KW-1003">Cell membrane</keyword>